<sequence length="103" mass="12299">MSTLQSWRISLKEYHIMLNGYKEQLLDKYELASIQALFNRNAQSEKIKTLEDIYTRPESIREMEENVKERAKERVEVVEKIERNESFFDQIESAIKNQVQDEG</sequence>
<organism evidence="1 2">
    <name type="scientific">Bacillus wiedmannii</name>
    <dbReference type="NCBI Taxonomy" id="1890302"/>
    <lineage>
        <taxon>Bacteria</taxon>
        <taxon>Bacillati</taxon>
        <taxon>Bacillota</taxon>
        <taxon>Bacilli</taxon>
        <taxon>Bacillales</taxon>
        <taxon>Bacillaceae</taxon>
        <taxon>Bacillus</taxon>
        <taxon>Bacillus cereus group</taxon>
    </lineage>
</organism>
<proteinExistence type="predicted"/>
<name>A0A1G6JRX0_9BACI</name>
<dbReference type="EMBL" id="FMZR01000001">
    <property type="protein sequence ID" value="SDC21489.1"/>
    <property type="molecule type" value="Genomic_DNA"/>
</dbReference>
<evidence type="ECO:0000313" key="2">
    <source>
        <dbReference type="Proteomes" id="UP000183507"/>
    </source>
</evidence>
<gene>
    <name evidence="1" type="ORF">SAMN04487767_101494</name>
</gene>
<protein>
    <submittedName>
        <fullName evidence="1">Uncharacterized protein</fullName>
    </submittedName>
</protein>
<evidence type="ECO:0000313" key="1">
    <source>
        <dbReference type="EMBL" id="SDC21489.1"/>
    </source>
</evidence>
<dbReference type="AlphaFoldDB" id="A0A1G6JRX0"/>
<accession>A0A1G6JRX0</accession>
<reference evidence="2" key="1">
    <citation type="submission" date="2016-10" db="EMBL/GenBank/DDBJ databases">
        <authorList>
            <person name="Varghese N."/>
        </authorList>
    </citation>
    <scope>NUCLEOTIDE SEQUENCE [LARGE SCALE GENOMIC DNA]</scope>
    <source>
        <strain evidence="2">KPR-7A</strain>
    </source>
</reference>
<dbReference type="Proteomes" id="UP000183507">
    <property type="component" value="Unassembled WGS sequence"/>
</dbReference>